<keyword evidence="2" id="KW-1185">Reference proteome</keyword>
<dbReference type="HOGENOM" id="CLU_3375533_0_0_6"/>
<evidence type="ECO:0000313" key="1">
    <source>
        <dbReference type="EMBL" id="AEX52066.1"/>
    </source>
</evidence>
<dbReference type="STRING" id="745277.Rahaq2_2210"/>
<dbReference type="EMBL" id="CP003244">
    <property type="protein sequence ID" value="AEX52066.1"/>
    <property type="molecule type" value="Genomic_DNA"/>
</dbReference>
<dbReference type="Proteomes" id="UP000009010">
    <property type="component" value="Chromosome"/>
</dbReference>
<reference evidence="1 2" key="1">
    <citation type="journal article" date="2012" name="J. Bacteriol.">
        <title>Complete Genome Sequence of Rahnella aquatilis CIP 78.65.</title>
        <authorList>
            <person name="Martinez R.J."/>
            <person name="Bruce D."/>
            <person name="Detter C."/>
            <person name="Goodwin L.A."/>
            <person name="Han J."/>
            <person name="Han C.S."/>
            <person name="Held B."/>
            <person name="Land M.L."/>
            <person name="Mikhailova N."/>
            <person name="Nolan M."/>
            <person name="Pennacchio L."/>
            <person name="Pitluck S."/>
            <person name="Tapia R."/>
            <person name="Woyke T."/>
            <person name="Sobecky P.A."/>
        </authorList>
    </citation>
    <scope>NUCLEOTIDE SEQUENCE [LARGE SCALE GENOMIC DNA]</scope>
    <source>
        <strain evidence="2">ATCC 33071 / DSM 4594 / JCM 1683 / NBRC 105701 / NCIMB 13365 / CIP 78.65</strain>
    </source>
</reference>
<organism evidence="1 2">
    <name type="scientific">Rahnella aquatilis (strain ATCC 33071 / DSM 4594 / JCM 1683 / NBRC 105701 / NCIMB 13365 / CIP 78.65)</name>
    <dbReference type="NCBI Taxonomy" id="745277"/>
    <lineage>
        <taxon>Bacteria</taxon>
        <taxon>Pseudomonadati</taxon>
        <taxon>Pseudomonadota</taxon>
        <taxon>Gammaproteobacteria</taxon>
        <taxon>Enterobacterales</taxon>
        <taxon>Yersiniaceae</taxon>
        <taxon>Rahnella</taxon>
    </lineage>
</organism>
<dbReference type="KEGG" id="raq:Rahaq2_2210"/>
<gene>
    <name evidence="1" type="ordered locus">Rahaq2_2210</name>
</gene>
<evidence type="ECO:0000313" key="2">
    <source>
        <dbReference type="Proteomes" id="UP000009010"/>
    </source>
</evidence>
<name>H2IYQ5_RAHAC</name>
<dbReference type="AlphaFoldDB" id="H2IYQ5"/>
<accession>H2IYQ5</accession>
<protein>
    <submittedName>
        <fullName evidence="1">Uncharacterized protein</fullName>
    </submittedName>
</protein>
<proteinExistence type="predicted"/>
<reference evidence="2" key="2">
    <citation type="submission" date="2012-01" db="EMBL/GenBank/DDBJ databases">
        <title>Complete sequence of chromosome of Rahnella aquatilis CIP 78.65.</title>
        <authorList>
            <person name="Lucas S."/>
            <person name="Han J."/>
            <person name="Lapidus A."/>
            <person name="Cheng J.-F."/>
            <person name="Goodwin L."/>
            <person name="Pitluck S."/>
            <person name="Peters L."/>
            <person name="Ovchinnikova G."/>
            <person name="Held B."/>
            <person name="Detter J.C."/>
            <person name="Han C."/>
            <person name="Tapia R."/>
            <person name="Land M."/>
            <person name="Hauser L."/>
            <person name="Kyrpides N."/>
            <person name="Ivanova N."/>
            <person name="Pagani I."/>
            <person name="Sobecky P."/>
            <person name="Martinez R."/>
            <person name="Woyke T."/>
        </authorList>
    </citation>
    <scope>NUCLEOTIDE SEQUENCE [LARGE SCALE GENOMIC DNA]</scope>
    <source>
        <strain evidence="2">ATCC 33071 / DSM 4594 / JCM 1683 / NBRC 105701 / NCIMB 13365 / CIP 78.65</strain>
    </source>
</reference>
<sequence>MLSLLSNCDFGRYLGVQAAFKSILTGETEGSLLY</sequence>